<comment type="caution">
    <text evidence="3">The sequence shown here is derived from an EMBL/GenBank/DDBJ whole genome shotgun (WGS) entry which is preliminary data.</text>
</comment>
<keyword evidence="2" id="KW-1133">Transmembrane helix</keyword>
<keyword evidence="4" id="KW-1185">Reference proteome</keyword>
<feature type="transmembrane region" description="Helical" evidence="2">
    <location>
        <begin position="1412"/>
        <end position="1445"/>
    </location>
</feature>
<evidence type="ECO:0000313" key="4">
    <source>
        <dbReference type="Proteomes" id="UP000284403"/>
    </source>
</evidence>
<accession>A0A422Q8C4</accession>
<gene>
    <name evidence="3" type="ORF">Tco025E_01509</name>
</gene>
<dbReference type="PANTHER" id="PTHR39670:SF2">
    <property type="entry name" value="PARAFLAGELLAR ROD PROTEIN"/>
    <property type="match status" value="1"/>
</dbReference>
<evidence type="ECO:0000256" key="2">
    <source>
        <dbReference type="SAM" id="Phobius"/>
    </source>
</evidence>
<protein>
    <recommendedName>
        <fullName evidence="5">Transmembrane protein</fullName>
    </recommendedName>
</protein>
<dbReference type="PANTHER" id="PTHR39670">
    <property type="entry name" value="C2 DOMAIN-CONTAINING PROTEIN-RELATED"/>
    <property type="match status" value="1"/>
</dbReference>
<evidence type="ECO:0000256" key="1">
    <source>
        <dbReference type="SAM" id="MobiDB-lite"/>
    </source>
</evidence>
<proteinExistence type="predicted"/>
<keyword evidence="2" id="KW-0472">Membrane</keyword>
<dbReference type="Proteomes" id="UP000284403">
    <property type="component" value="Unassembled WGS sequence"/>
</dbReference>
<organism evidence="3 4">
    <name type="scientific">Trypanosoma conorhini</name>
    <dbReference type="NCBI Taxonomy" id="83891"/>
    <lineage>
        <taxon>Eukaryota</taxon>
        <taxon>Discoba</taxon>
        <taxon>Euglenozoa</taxon>
        <taxon>Kinetoplastea</taxon>
        <taxon>Metakinetoplastina</taxon>
        <taxon>Trypanosomatida</taxon>
        <taxon>Trypanosomatidae</taxon>
        <taxon>Trypanosoma</taxon>
    </lineage>
</organism>
<feature type="region of interest" description="Disordered" evidence="1">
    <location>
        <begin position="176"/>
        <end position="338"/>
    </location>
</feature>
<feature type="compositionally biased region" description="Low complexity" evidence="1">
    <location>
        <begin position="955"/>
        <end position="969"/>
    </location>
</feature>
<feature type="transmembrane region" description="Helical" evidence="2">
    <location>
        <begin position="1255"/>
        <end position="1277"/>
    </location>
</feature>
<name>A0A422Q8C4_9TRYP</name>
<dbReference type="GeneID" id="40315120"/>
<evidence type="ECO:0000313" key="3">
    <source>
        <dbReference type="EMBL" id="RNF26235.1"/>
    </source>
</evidence>
<feature type="region of interest" description="Disordered" evidence="1">
    <location>
        <begin position="1"/>
        <end position="25"/>
    </location>
</feature>
<dbReference type="EMBL" id="MKKU01000051">
    <property type="protein sequence ID" value="RNF26235.1"/>
    <property type="molecule type" value="Genomic_DNA"/>
</dbReference>
<feature type="compositionally biased region" description="Basic and acidic residues" evidence="1">
    <location>
        <begin position="942"/>
        <end position="954"/>
    </location>
</feature>
<keyword evidence="2" id="KW-0812">Transmembrane</keyword>
<reference evidence="3 4" key="1">
    <citation type="journal article" date="2018" name="BMC Genomics">
        <title>Genomic comparison of Trypanosoma conorhini and Trypanosoma rangeli to Trypanosoma cruzi strains of high and low virulence.</title>
        <authorList>
            <person name="Bradwell K.R."/>
            <person name="Koparde V.N."/>
            <person name="Matveyev A.V."/>
            <person name="Serrano M.G."/>
            <person name="Alves J.M."/>
            <person name="Parikh H."/>
            <person name="Huang B."/>
            <person name="Lee V."/>
            <person name="Espinosa-Alvarez O."/>
            <person name="Ortiz P.A."/>
            <person name="Costa-Martins A.G."/>
            <person name="Teixeira M.M."/>
            <person name="Buck G.A."/>
        </authorList>
    </citation>
    <scope>NUCLEOTIDE SEQUENCE [LARGE SCALE GENOMIC DNA]</scope>
    <source>
        <strain evidence="3 4">025E</strain>
    </source>
</reference>
<feature type="transmembrane region" description="Helical" evidence="2">
    <location>
        <begin position="1356"/>
        <end position="1378"/>
    </location>
</feature>
<feature type="region of interest" description="Disordered" evidence="1">
    <location>
        <begin position="504"/>
        <end position="543"/>
    </location>
</feature>
<feature type="region of interest" description="Disordered" evidence="1">
    <location>
        <begin position="932"/>
        <end position="1008"/>
    </location>
</feature>
<feature type="compositionally biased region" description="Low complexity" evidence="1">
    <location>
        <begin position="520"/>
        <end position="533"/>
    </location>
</feature>
<dbReference type="OrthoDB" id="246512at2759"/>
<sequence>MTFGNDEQPASVTARRGGVAMTFGNDEQPASVTARRGGVAMTFGNDEQPASVTARRGGVAMTFGNDEKPASVTARRGGARNFGNGSFGNRGAVMGGGFNEWGDTYGRSKEVEGFGGEVGFRRSVSCSSPKAQRPTLCESLGFVPGEPEPALVNDDGGATFLGGVARPQMRNRSPGPFFRDPGVAPHDNISGGTPAGRRRAPSPGPRFGESSIAGLGARSGGNWQCNTRRQGVPREDSPAPGFTGMPHSRPTTVLDPFGKLSSRLSPRPALDTPFQPKARESNFCPPQNDRWQSHDVSNDLRPTGVPERRGDSFWRPSSFVGPPRHVTSDPLASPISSISNSGQLMREDANPRARSGFGGPFAPEASHHFSRRQTVGRANAGMGGGLYGATGVHRPSNHAGVFGVPVNRMGAGPNRSSNGIFTRMATLYDGGTSRVPVIDEYEYPRQGSRVRPRGVQAMDLAWSERWGSSRSAYGVAGGRGTYRPVSSRVASSTTPWRNMATTRTGTIRRAPPASKPPLAPSSRAPFRSAATSTGVRSTVTPSAVRGLTLRERVRLRQQEQRREANLKALHNNLHENYCMGNDMKRFRKDSAWSFPTRTDADLESAGKFNAVADATTRATGAAADAAHNIDAARLEAQADASLNAYGEQVQRLESLTDPFLQADGVNVSFCLRDLVNAFLYLPGGAPQEQDLTKAAWLDDGASFFVSAKPARFRGGWESYLQQLNLYQQPLYLRERAFIFVLRVPYQPNLRVCVAVHNMDDFIALLQQRPLQQVLLTREEKWMQERLYGMESGVRDHQPQPRPEGVGRFKSLLQRLHAIKKDSHADETRDAARQGGWVPMTWRQRWALLRLHMEATLRGSAWKSFTTPLLTDPALLQARMSFLSNRTARYAALRHRLNTLQALAATQVTRQRDGAALRDLRLIQSRIDSTPSLPLGCSGAVPQKEELPPSSRETRTSATATVTRGAATGATKKREPFRVNRVGDGSATALRRPRPAPPATQPAETASVTATRRLAEIQLGAETPCRSTLAPYASSVSLSPPPASNSVREGAAGHVPFRETGKDELVQVAEDVARRTDFANEVSPPPMTTVLTFMSSWDQQEQRRQVFHGCSKESSLSGTKMSNPVFAGLLPTPTEIHRQSECFNISVSQLQQLLQWQWEYHQNCYEAFPLPIFRGALVTPTDAYFAVTAEAKKGAEGTGISPLSRSLLLALTKWGWLTPMDYKASRSDTCRHFFSQDRLTSLVAPQVGRRRGMFCLWLFLIWMWQNQALCIALLYVVYKCFLAAMRDVFGGCARRPAALDSATSIVYEQSEAAVEAMLERRQFFRTQSLATRILRAQSCVQNLLSRATMLLRGHSPFLSFIIGLEVLVMWVLLLGYNYAVSHLLPGIYLASGGMVWHLSQMLEPFTFLRDSDAFWWCVSLFIPTGCDGKTLGFLLLLYFIFSLLPWSPLRWMCRRTWELFLHDDALVRRPLLSF</sequence>
<dbReference type="RefSeq" id="XP_029231441.1">
    <property type="nucleotide sequence ID" value="XM_029368447.1"/>
</dbReference>
<evidence type="ECO:0008006" key="5">
    <source>
        <dbReference type="Google" id="ProtNLM"/>
    </source>
</evidence>